<evidence type="ECO:0000313" key="2">
    <source>
        <dbReference type="Proteomes" id="UP000176527"/>
    </source>
</evidence>
<dbReference type="AlphaFoldDB" id="A0A1F5K9Q3"/>
<name>A0A1F5K9Q3_9BACT</name>
<reference evidence="1 2" key="1">
    <citation type="journal article" date="2016" name="Nat. Commun.">
        <title>Thousands of microbial genomes shed light on interconnected biogeochemical processes in an aquifer system.</title>
        <authorList>
            <person name="Anantharaman K."/>
            <person name="Brown C.T."/>
            <person name="Hug L.A."/>
            <person name="Sharon I."/>
            <person name="Castelle C.J."/>
            <person name="Probst A.J."/>
            <person name="Thomas B.C."/>
            <person name="Singh A."/>
            <person name="Wilkins M.J."/>
            <person name="Karaoz U."/>
            <person name="Brodie E.L."/>
            <person name="Williams K.H."/>
            <person name="Hubbard S.S."/>
            <person name="Banfield J.F."/>
        </authorList>
    </citation>
    <scope>NUCLEOTIDE SEQUENCE [LARGE SCALE GENOMIC DNA]</scope>
</reference>
<dbReference type="Proteomes" id="UP000176527">
    <property type="component" value="Unassembled WGS sequence"/>
</dbReference>
<gene>
    <name evidence="1" type="ORF">A3F00_05120</name>
</gene>
<dbReference type="EMBL" id="MFDE01000040">
    <property type="protein sequence ID" value="OGE37540.1"/>
    <property type="molecule type" value="Genomic_DNA"/>
</dbReference>
<evidence type="ECO:0000313" key="1">
    <source>
        <dbReference type="EMBL" id="OGE37540.1"/>
    </source>
</evidence>
<protein>
    <submittedName>
        <fullName evidence="1">Uncharacterized protein</fullName>
    </submittedName>
</protein>
<accession>A0A1F5K9Q3</accession>
<organism evidence="1 2">
    <name type="scientific">Candidatus Daviesbacteria bacterium RIFCSPHIGHO2_12_FULL_37_11</name>
    <dbReference type="NCBI Taxonomy" id="1797777"/>
    <lineage>
        <taxon>Bacteria</taxon>
        <taxon>Candidatus Daviesiibacteriota</taxon>
    </lineage>
</organism>
<comment type="caution">
    <text evidence="1">The sequence shown here is derived from an EMBL/GenBank/DDBJ whole genome shotgun (WGS) entry which is preliminary data.</text>
</comment>
<proteinExistence type="predicted"/>
<sequence>MRSIEGFVCIARYIEPPRRDILFGPKTNSEIEYSYENFTTNNLIPFTELDQIQTSLNELRARRIFKRRSIGHVKLKIAERSEKEIYALEDEKNFIIVVEVGIVSTEFILLGKSVKGSYGVAHAPVSDLLQNGFKTIPKFKDALYALTEVERQGHIYAHLGTFKMQRVKIPSQVS</sequence>